<dbReference type="PANTHER" id="PTHR24305">
    <property type="entry name" value="CYTOCHROME P450"/>
    <property type="match status" value="1"/>
</dbReference>
<dbReference type="GO" id="GO:0020037">
    <property type="term" value="F:heme binding"/>
    <property type="evidence" value="ECO:0007669"/>
    <property type="project" value="InterPro"/>
</dbReference>
<evidence type="ECO:0000256" key="7">
    <source>
        <dbReference type="PIRSR" id="PIRSR602401-1"/>
    </source>
</evidence>
<dbReference type="CDD" id="cd11062">
    <property type="entry name" value="CYP58-like"/>
    <property type="match status" value="1"/>
</dbReference>
<gene>
    <name evidence="9" type="ORF">LTR62_004714</name>
</gene>
<sequence length="520" mass="58343">MALNWWQEQLITTIVCGTGALLGYLVYDRLLDPRNPSTRIPGPKLAALTAWYATYYDCFHKGGGQYPFKIKQLHDKYGPIIRIAPHEVHVSDPEFLEKIYATRNRNSIVGDGLMVDGSVGSAKDFATHKMRRDALNPFFCHKAVMELEPLLRSKASQLRGVLESYVVPNSVLNVSDLFFAYSNDILRTFSFGSEENLLANLDEAHKQREDLASLLRGSNIANHFGSLVRLFSGLVVGFKGPQALPPAMRDIIAFRSQSRKTIEAILADPSDNYKCATRSVFYELRDSPILPPHEKSVDRLQDEATLLIMAGTESPAKTLTITAFYLAYMPEVMHRLREELYEARTHAPGQKLSLSTLLNLSYMQAVIMEANRLSLGVTIRMQRTAPSETLIYTASYGPKKGTAYVIPANTPMSTLTWCTHTNETLFPDPLRFDPERWLGSGQEVSYRKRCMHSFGKGNRRCLGMSLANAEMSLALAMLTEYDLKLFETDESDVSFHYDFQVAHPPHGSKGVRVVVSKLAN</sequence>
<dbReference type="InterPro" id="IPR050121">
    <property type="entry name" value="Cytochrome_P450_monoxygenase"/>
</dbReference>
<comment type="caution">
    <text evidence="9">The sequence shown here is derived from an EMBL/GenBank/DDBJ whole genome shotgun (WGS) entry which is preliminary data.</text>
</comment>
<accession>A0AAN7TDL6</accession>
<dbReference type="GO" id="GO:0005506">
    <property type="term" value="F:iron ion binding"/>
    <property type="evidence" value="ECO:0007669"/>
    <property type="project" value="InterPro"/>
</dbReference>
<dbReference type="InterPro" id="IPR001128">
    <property type="entry name" value="Cyt_P450"/>
</dbReference>
<dbReference type="PRINTS" id="PR00463">
    <property type="entry name" value="EP450I"/>
</dbReference>
<dbReference type="EMBL" id="JAVRRL010000036">
    <property type="protein sequence ID" value="KAK5111794.1"/>
    <property type="molecule type" value="Genomic_DNA"/>
</dbReference>
<keyword evidence="3 7" id="KW-0479">Metal-binding</keyword>
<dbReference type="PRINTS" id="PR00385">
    <property type="entry name" value="P450"/>
</dbReference>
<dbReference type="InterPro" id="IPR036396">
    <property type="entry name" value="Cyt_P450_sf"/>
</dbReference>
<evidence type="ECO:0000256" key="3">
    <source>
        <dbReference type="ARBA" id="ARBA00022723"/>
    </source>
</evidence>
<dbReference type="SUPFAM" id="SSF48264">
    <property type="entry name" value="Cytochrome P450"/>
    <property type="match status" value="1"/>
</dbReference>
<proteinExistence type="inferred from homology"/>
<keyword evidence="5 7" id="KW-0408">Iron</keyword>
<dbReference type="InterPro" id="IPR017972">
    <property type="entry name" value="Cyt_P450_CS"/>
</dbReference>
<dbReference type="Proteomes" id="UP001310890">
    <property type="component" value="Unassembled WGS sequence"/>
</dbReference>
<protein>
    <recommendedName>
        <fullName evidence="11">Cytochrome P450</fullName>
    </recommendedName>
</protein>
<dbReference type="PROSITE" id="PS00086">
    <property type="entry name" value="CYTOCHROME_P450"/>
    <property type="match status" value="1"/>
</dbReference>
<keyword evidence="7 8" id="KW-0349">Heme</keyword>
<dbReference type="GO" id="GO:0004497">
    <property type="term" value="F:monooxygenase activity"/>
    <property type="evidence" value="ECO:0007669"/>
    <property type="project" value="UniProtKB-KW"/>
</dbReference>
<evidence type="ECO:0008006" key="11">
    <source>
        <dbReference type="Google" id="ProtNLM"/>
    </source>
</evidence>
<dbReference type="PANTHER" id="PTHR24305:SF157">
    <property type="entry name" value="N-ACETYLTRYPTOPHAN 6-HYDROXYLASE IVOC-RELATED"/>
    <property type="match status" value="1"/>
</dbReference>
<dbReference type="InterPro" id="IPR002401">
    <property type="entry name" value="Cyt_P450_E_grp-I"/>
</dbReference>
<evidence type="ECO:0000313" key="10">
    <source>
        <dbReference type="Proteomes" id="UP001310890"/>
    </source>
</evidence>
<evidence type="ECO:0000256" key="1">
    <source>
        <dbReference type="ARBA" id="ARBA00001971"/>
    </source>
</evidence>
<keyword evidence="4 8" id="KW-0560">Oxidoreductase</keyword>
<evidence type="ECO:0000256" key="8">
    <source>
        <dbReference type="RuleBase" id="RU000461"/>
    </source>
</evidence>
<organism evidence="9 10">
    <name type="scientific">Meristemomyces frigidus</name>
    <dbReference type="NCBI Taxonomy" id="1508187"/>
    <lineage>
        <taxon>Eukaryota</taxon>
        <taxon>Fungi</taxon>
        <taxon>Dikarya</taxon>
        <taxon>Ascomycota</taxon>
        <taxon>Pezizomycotina</taxon>
        <taxon>Dothideomycetes</taxon>
        <taxon>Dothideomycetidae</taxon>
        <taxon>Mycosphaerellales</taxon>
        <taxon>Teratosphaeriaceae</taxon>
        <taxon>Meristemomyces</taxon>
    </lineage>
</organism>
<comment type="cofactor">
    <cofactor evidence="1 7">
        <name>heme</name>
        <dbReference type="ChEBI" id="CHEBI:30413"/>
    </cofactor>
</comment>
<evidence type="ECO:0000313" key="9">
    <source>
        <dbReference type="EMBL" id="KAK5111794.1"/>
    </source>
</evidence>
<dbReference type="Gene3D" id="1.10.630.10">
    <property type="entry name" value="Cytochrome P450"/>
    <property type="match status" value="1"/>
</dbReference>
<dbReference type="GO" id="GO:0016705">
    <property type="term" value="F:oxidoreductase activity, acting on paired donors, with incorporation or reduction of molecular oxygen"/>
    <property type="evidence" value="ECO:0007669"/>
    <property type="project" value="InterPro"/>
</dbReference>
<evidence type="ECO:0000256" key="5">
    <source>
        <dbReference type="ARBA" id="ARBA00023004"/>
    </source>
</evidence>
<evidence type="ECO:0000256" key="6">
    <source>
        <dbReference type="ARBA" id="ARBA00023033"/>
    </source>
</evidence>
<dbReference type="AlphaFoldDB" id="A0AAN7TDL6"/>
<feature type="binding site" description="axial binding residue" evidence="7">
    <location>
        <position position="461"/>
    </location>
    <ligand>
        <name>heme</name>
        <dbReference type="ChEBI" id="CHEBI:30413"/>
    </ligand>
    <ligandPart>
        <name>Fe</name>
        <dbReference type="ChEBI" id="CHEBI:18248"/>
    </ligandPart>
</feature>
<evidence type="ECO:0000256" key="4">
    <source>
        <dbReference type="ARBA" id="ARBA00023002"/>
    </source>
</evidence>
<comment type="similarity">
    <text evidence="2 8">Belongs to the cytochrome P450 family.</text>
</comment>
<name>A0AAN7TDL6_9PEZI</name>
<evidence type="ECO:0000256" key="2">
    <source>
        <dbReference type="ARBA" id="ARBA00010617"/>
    </source>
</evidence>
<reference evidence="9" key="1">
    <citation type="submission" date="2023-08" db="EMBL/GenBank/DDBJ databases">
        <title>Black Yeasts Isolated from many extreme environments.</title>
        <authorList>
            <person name="Coleine C."/>
            <person name="Stajich J.E."/>
            <person name="Selbmann L."/>
        </authorList>
    </citation>
    <scope>NUCLEOTIDE SEQUENCE</scope>
    <source>
        <strain evidence="9">CCFEE 5401</strain>
    </source>
</reference>
<keyword evidence="6 8" id="KW-0503">Monooxygenase</keyword>
<dbReference type="Pfam" id="PF00067">
    <property type="entry name" value="p450"/>
    <property type="match status" value="1"/>
</dbReference>